<evidence type="ECO:0000313" key="9">
    <source>
        <dbReference type="Proteomes" id="UP000307510"/>
    </source>
</evidence>
<reference evidence="9" key="2">
    <citation type="submission" date="2019-06" db="EMBL/GenBank/DDBJ databases">
        <title>AzeR, a transcriptional regulator that responds to azelaic acid in Pseudomonas nitroreducens.</title>
        <authorList>
            <person name="Bez C."/>
            <person name="Javvadi S.G."/>
            <person name="Bertani I."/>
            <person name="Devescovi G."/>
            <person name="Studholme D.J."/>
            <person name="Geller A."/>
            <person name="Levy A."/>
            <person name="Venturi V."/>
        </authorList>
    </citation>
    <scope>NUCLEOTIDE SEQUENCE [LARGE SCALE GENOMIC DNA]</scope>
    <source>
        <strain evidence="9">DSM 9128</strain>
    </source>
</reference>
<gene>
    <name evidence="8" type="ORF">FEA48_24830</name>
</gene>
<keyword evidence="3 6" id="KW-0812">Transmembrane</keyword>
<evidence type="ECO:0000256" key="4">
    <source>
        <dbReference type="ARBA" id="ARBA00022989"/>
    </source>
</evidence>
<name>A0A5R8ZXP7_PSENT</name>
<dbReference type="InterPro" id="IPR032816">
    <property type="entry name" value="VTT_dom"/>
</dbReference>
<dbReference type="PANTHER" id="PTHR12677:SF59">
    <property type="entry name" value="GOLGI APPARATUS MEMBRANE PROTEIN TVP38-RELATED"/>
    <property type="match status" value="1"/>
</dbReference>
<accession>A0A5R8ZXP7</accession>
<dbReference type="Proteomes" id="UP000307510">
    <property type="component" value="Unassembled WGS sequence"/>
</dbReference>
<evidence type="ECO:0000256" key="2">
    <source>
        <dbReference type="ARBA" id="ARBA00022475"/>
    </source>
</evidence>
<evidence type="ECO:0000256" key="5">
    <source>
        <dbReference type="ARBA" id="ARBA00023136"/>
    </source>
</evidence>
<feature type="transmembrane region" description="Helical" evidence="6">
    <location>
        <begin position="161"/>
        <end position="183"/>
    </location>
</feature>
<comment type="caution">
    <text evidence="8">The sequence shown here is derived from an EMBL/GenBank/DDBJ whole genome shotgun (WGS) entry which is preliminary data.</text>
</comment>
<evidence type="ECO:0000256" key="1">
    <source>
        <dbReference type="ARBA" id="ARBA00004651"/>
    </source>
</evidence>
<evidence type="ECO:0000256" key="6">
    <source>
        <dbReference type="RuleBase" id="RU366058"/>
    </source>
</evidence>
<dbReference type="RefSeq" id="WP_138216173.1">
    <property type="nucleotide sequence ID" value="NZ_VASG01000007.1"/>
</dbReference>
<evidence type="ECO:0000259" key="7">
    <source>
        <dbReference type="Pfam" id="PF09335"/>
    </source>
</evidence>
<reference evidence="8 9" key="1">
    <citation type="submission" date="2019-05" db="EMBL/GenBank/DDBJ databases">
        <authorList>
            <person name="Moore K."/>
            <person name="O'Neill P."/>
            <person name="Farbos A."/>
            <person name="Studholme D.J."/>
        </authorList>
    </citation>
    <scope>NUCLEOTIDE SEQUENCE [LARGE SCALE GENOMIC DNA]</scope>
    <source>
        <strain evidence="8 9">DSM 9128</strain>
    </source>
</reference>
<dbReference type="AlphaFoldDB" id="A0A5R8ZXP7"/>
<evidence type="ECO:0000256" key="3">
    <source>
        <dbReference type="ARBA" id="ARBA00022692"/>
    </source>
</evidence>
<dbReference type="PANTHER" id="PTHR12677">
    <property type="entry name" value="GOLGI APPARATUS MEMBRANE PROTEIN TVP38-RELATED"/>
    <property type="match status" value="1"/>
</dbReference>
<keyword evidence="4 6" id="KW-1133">Transmembrane helix</keyword>
<comment type="caution">
    <text evidence="6">Lacks conserved residue(s) required for the propagation of feature annotation.</text>
</comment>
<dbReference type="EMBL" id="VASG01000007">
    <property type="protein sequence ID" value="TLP71050.1"/>
    <property type="molecule type" value="Genomic_DNA"/>
</dbReference>
<comment type="subcellular location">
    <subcellularLocation>
        <location evidence="1 6">Cell membrane</location>
        <topology evidence="1 6">Multi-pass membrane protein</topology>
    </subcellularLocation>
</comment>
<feature type="domain" description="VTT" evidence="7">
    <location>
        <begin position="69"/>
        <end position="183"/>
    </location>
</feature>
<dbReference type="InterPro" id="IPR015414">
    <property type="entry name" value="TMEM64"/>
</dbReference>
<proteinExistence type="inferred from homology"/>
<evidence type="ECO:0000313" key="8">
    <source>
        <dbReference type="EMBL" id="TLP71050.1"/>
    </source>
</evidence>
<feature type="transmembrane region" description="Helical" evidence="6">
    <location>
        <begin position="89"/>
        <end position="110"/>
    </location>
</feature>
<keyword evidence="5 6" id="KW-0472">Membrane</keyword>
<organism evidence="8 9">
    <name type="scientific">Pseudomonas nitroreducens</name>
    <dbReference type="NCBI Taxonomy" id="46680"/>
    <lineage>
        <taxon>Bacteria</taxon>
        <taxon>Pseudomonadati</taxon>
        <taxon>Pseudomonadota</taxon>
        <taxon>Gammaproteobacteria</taxon>
        <taxon>Pseudomonadales</taxon>
        <taxon>Pseudomonadaceae</taxon>
        <taxon>Pseudomonas</taxon>
    </lineage>
</organism>
<dbReference type="GO" id="GO:0005886">
    <property type="term" value="C:plasma membrane"/>
    <property type="evidence" value="ECO:0007669"/>
    <property type="project" value="UniProtKB-SubCell"/>
</dbReference>
<sequence>MLAVPPALWRLRRLILLLAFAVVLVLLYRASGLHEEFSLDYLRNELTDNRLRGLLLFVGLFALGNLLHIPGLLFLAAAVLAMGKLWGGLITYCAAVFSCGFTFLIVRAVGGNGLRLLNNKLTRAVFSHLDQRPASSVFLLRHAFITSPTLNYSLALSGIGFWPYMLGTLLGLPIPLLLCCLLFDRLGNVLLG</sequence>
<protein>
    <recommendedName>
        <fullName evidence="6">TVP38/TMEM64 family membrane protein</fullName>
    </recommendedName>
</protein>
<comment type="similarity">
    <text evidence="6">Belongs to the TVP38/TMEM64 family.</text>
</comment>
<feature type="transmembrane region" description="Helical" evidence="6">
    <location>
        <begin position="56"/>
        <end position="82"/>
    </location>
</feature>
<dbReference type="Pfam" id="PF09335">
    <property type="entry name" value="VTT_dom"/>
    <property type="match status" value="1"/>
</dbReference>
<keyword evidence="2 6" id="KW-1003">Cell membrane</keyword>